<sequence length="281" mass="29902">MTLCSNCRRNTAATAQHRCEQCAAAAAVAGQPAAAARGDGAAPASAPLARPVKVPRALAYAVIVLLCIGVFVDLFAIRSSLLMWEAADGFRNAPLSVTEADADHADAVMAVAILLKGLALLGTGILFIVWFAAARGTAALLEPRLTRWGRGWAVGGWFIPLAGLVIPRLVAGAIWEASRRNPDEAGGAQRSTILTLWWILFVFGLLTWQVSFQRYREAWTIDEVASGAGWLLAAGIINIAAAVLAIVVVRKITSMQSEKAAAAVRDQYSPLPPWPPLSRNR</sequence>
<dbReference type="InterPro" id="IPR025565">
    <property type="entry name" value="DUF4328"/>
</dbReference>
<feature type="transmembrane region" description="Helical" evidence="1">
    <location>
        <begin position="230"/>
        <end position="249"/>
    </location>
</feature>
<feature type="domain" description="DUF4328" evidence="2">
    <location>
        <begin position="96"/>
        <end position="253"/>
    </location>
</feature>
<evidence type="ECO:0000259" key="2">
    <source>
        <dbReference type="Pfam" id="PF14219"/>
    </source>
</evidence>
<keyword evidence="1" id="KW-0472">Membrane</keyword>
<feature type="transmembrane region" description="Helical" evidence="1">
    <location>
        <begin position="57"/>
        <end position="77"/>
    </location>
</feature>
<evidence type="ECO:0000313" key="4">
    <source>
        <dbReference type="Proteomes" id="UP000005940"/>
    </source>
</evidence>
<organism evidence="3 4">
    <name type="scientific">Streptomyces tsukubensis (strain DSM 42081 / NBRC 108919 / NRRL 18488 / 9993)</name>
    <dbReference type="NCBI Taxonomy" id="1114943"/>
    <lineage>
        <taxon>Bacteria</taxon>
        <taxon>Bacillati</taxon>
        <taxon>Actinomycetota</taxon>
        <taxon>Actinomycetes</taxon>
        <taxon>Kitasatosporales</taxon>
        <taxon>Streptomycetaceae</taxon>
        <taxon>Streptomyces</taxon>
    </lineage>
</organism>
<protein>
    <recommendedName>
        <fullName evidence="2">DUF4328 domain-containing protein</fullName>
    </recommendedName>
</protein>
<accession>A0A7G3UFN5</accession>
<keyword evidence="4" id="KW-1185">Reference proteome</keyword>
<feature type="transmembrane region" description="Helical" evidence="1">
    <location>
        <begin position="113"/>
        <end position="132"/>
    </location>
</feature>
<keyword evidence="1" id="KW-0812">Transmembrane</keyword>
<feature type="transmembrane region" description="Helical" evidence="1">
    <location>
        <begin position="152"/>
        <end position="171"/>
    </location>
</feature>
<dbReference type="Pfam" id="PF14219">
    <property type="entry name" value="DUF4328"/>
    <property type="match status" value="1"/>
</dbReference>
<reference evidence="3 4" key="1">
    <citation type="journal article" date="2012" name="J. Bacteriol.">
        <title>Draft genome of Streptomyces tsukubaensis NRRL 18488, the producer of the clinically important immunosuppressant tacrolimus (FK506).</title>
        <authorList>
            <person name="Barreiro C."/>
            <person name="Prieto C."/>
            <person name="Sola-Landa A."/>
            <person name="Solera E."/>
            <person name="Martinez-Castro M."/>
            <person name="Perez-Redondo R."/>
            <person name="Garcia-Estrada C."/>
            <person name="Aparicio J.F."/>
            <person name="Fernandez-Martinez L.T."/>
            <person name="Santos-Aberturas J."/>
            <person name="Salehi-Najafabadi Z."/>
            <person name="Rodriguez-Garcia A."/>
            <person name="Tauch A."/>
            <person name="Martin J.F."/>
        </authorList>
    </citation>
    <scope>NUCLEOTIDE SEQUENCE [LARGE SCALE GENOMIC DNA]</scope>
    <source>
        <strain evidence="4">DSM 42081 / NBRC 108919 / NRRL 18488 / 9993</strain>
    </source>
</reference>
<gene>
    <name evidence="3" type="ORF">STSU_012675</name>
</gene>
<evidence type="ECO:0000313" key="3">
    <source>
        <dbReference type="EMBL" id="QKM67900.1"/>
    </source>
</evidence>
<dbReference type="Proteomes" id="UP000005940">
    <property type="component" value="Chromosome"/>
</dbReference>
<dbReference type="RefSeq" id="WP_130584882.1">
    <property type="nucleotide sequence ID" value="NZ_CP029159.1"/>
</dbReference>
<evidence type="ECO:0000256" key="1">
    <source>
        <dbReference type="SAM" id="Phobius"/>
    </source>
</evidence>
<proteinExistence type="predicted"/>
<keyword evidence="1" id="KW-1133">Transmembrane helix</keyword>
<dbReference type="AlphaFoldDB" id="A0A7G3UFN5"/>
<dbReference type="EMBL" id="CP029159">
    <property type="protein sequence ID" value="QKM67900.1"/>
    <property type="molecule type" value="Genomic_DNA"/>
</dbReference>
<feature type="transmembrane region" description="Helical" evidence="1">
    <location>
        <begin position="192"/>
        <end position="210"/>
    </location>
</feature>
<name>A0A7G3UFN5_STRT9</name>